<dbReference type="EMBL" id="KZ819295">
    <property type="protein sequence ID" value="PWN97295.1"/>
    <property type="molecule type" value="Genomic_DNA"/>
</dbReference>
<keyword evidence="5" id="KW-0560">Oxidoreductase</keyword>
<dbReference type="GO" id="GO:0071949">
    <property type="term" value="F:FAD binding"/>
    <property type="evidence" value="ECO:0007669"/>
    <property type="project" value="InterPro"/>
</dbReference>
<dbReference type="OrthoDB" id="407275at2759"/>
<accession>A0A316ZAK7</accession>
<evidence type="ECO:0000256" key="1">
    <source>
        <dbReference type="ARBA" id="ARBA00001974"/>
    </source>
</evidence>
<keyword evidence="4" id="KW-0274">FAD</keyword>
<dbReference type="Gene3D" id="3.30.465.10">
    <property type="match status" value="1"/>
</dbReference>
<dbReference type="Proteomes" id="UP000245946">
    <property type="component" value="Unassembled WGS sequence"/>
</dbReference>
<comment type="cofactor">
    <cofactor evidence="1">
        <name>FAD</name>
        <dbReference type="ChEBI" id="CHEBI:57692"/>
    </cofactor>
</comment>
<protein>
    <submittedName>
        <fullName evidence="8">FAD-binding domain-containing protein</fullName>
    </submittedName>
</protein>
<feature type="domain" description="FAD-binding PCMH-type" evidence="7">
    <location>
        <begin position="82"/>
        <end position="258"/>
    </location>
</feature>
<dbReference type="Gene3D" id="3.40.462.20">
    <property type="match status" value="1"/>
</dbReference>
<dbReference type="GO" id="GO:0016491">
    <property type="term" value="F:oxidoreductase activity"/>
    <property type="evidence" value="ECO:0007669"/>
    <property type="project" value="UniProtKB-KW"/>
</dbReference>
<dbReference type="InterPro" id="IPR016169">
    <property type="entry name" value="FAD-bd_PCMH_sub2"/>
</dbReference>
<sequence length="538" mass="55403">MRLSSALLLGAAAGAASSVQAAPLGFADFEARGSAALDAGFVAVARDLSAVARSCLEASGVAVTYPGDSAFSTQSQPENSVLPYTPAAIAAPASADEVASVTRCVAAQNGDVKVVPKSGGHSYTSASLGGQNGSVVIDLKQHLTAITIDADAKTATVQAGATLGPLAQALGEKGFALPHGTCPTVGVGGHSLGGGWGFTSRSWGWLLDHIVSMQLVTPDGSIKSVNATSEPDLFWALRGAGASNFGTVTEFTYSLEDAPESVVNYSFTYPSNDDCVQLILAVQDLATRSDGRLDLGMGGEILLYGENSGNDGACSFAGQFKGAASTFEAQAGMLSDAMQSRGASTGTPANTTFTGAATGSDSAWLRALTDLMGDLNAAAISEPYYAKSLMDDGSPNYTADSAKAIIDTIQKHVLVEGTGISLSLDLNGPGSATNANLTTASAFDVHRTSLFFSQLYVYGQPTDATAQQNVFAATDEIIESVKAAKPNGNWLLYVNYIDAQIKDFGTQYYSTALERLKSIKAAVDPLTLFDFPQGLAHA</sequence>
<dbReference type="GeneID" id="37268491"/>
<keyword evidence="6" id="KW-0732">Signal</keyword>
<gene>
    <name evidence="8" type="ORF">FA09DRAFT_319578</name>
</gene>
<evidence type="ECO:0000313" key="8">
    <source>
        <dbReference type="EMBL" id="PWN97295.1"/>
    </source>
</evidence>
<evidence type="ECO:0000256" key="6">
    <source>
        <dbReference type="SAM" id="SignalP"/>
    </source>
</evidence>
<organism evidence="8 9">
    <name type="scientific">Tilletiopsis washingtonensis</name>
    <dbReference type="NCBI Taxonomy" id="58919"/>
    <lineage>
        <taxon>Eukaryota</taxon>
        <taxon>Fungi</taxon>
        <taxon>Dikarya</taxon>
        <taxon>Basidiomycota</taxon>
        <taxon>Ustilaginomycotina</taxon>
        <taxon>Exobasidiomycetes</taxon>
        <taxon>Entylomatales</taxon>
        <taxon>Entylomatales incertae sedis</taxon>
        <taxon>Tilletiopsis</taxon>
    </lineage>
</organism>
<reference evidence="8 9" key="1">
    <citation type="journal article" date="2018" name="Mol. Biol. Evol.">
        <title>Broad Genomic Sampling Reveals a Smut Pathogenic Ancestry of the Fungal Clade Ustilaginomycotina.</title>
        <authorList>
            <person name="Kijpornyongpan T."/>
            <person name="Mondo S.J."/>
            <person name="Barry K."/>
            <person name="Sandor L."/>
            <person name="Lee J."/>
            <person name="Lipzen A."/>
            <person name="Pangilinan J."/>
            <person name="LaButti K."/>
            <person name="Hainaut M."/>
            <person name="Henrissat B."/>
            <person name="Grigoriev I.V."/>
            <person name="Spatafora J.W."/>
            <person name="Aime M.C."/>
        </authorList>
    </citation>
    <scope>NUCLEOTIDE SEQUENCE [LARGE SCALE GENOMIC DNA]</scope>
    <source>
        <strain evidence="8 9">MCA 4186</strain>
    </source>
</reference>
<dbReference type="RefSeq" id="XP_025597574.1">
    <property type="nucleotide sequence ID" value="XM_025740947.1"/>
</dbReference>
<evidence type="ECO:0000256" key="2">
    <source>
        <dbReference type="ARBA" id="ARBA00005466"/>
    </source>
</evidence>
<evidence type="ECO:0000313" key="9">
    <source>
        <dbReference type="Proteomes" id="UP000245946"/>
    </source>
</evidence>
<dbReference type="InterPro" id="IPR016166">
    <property type="entry name" value="FAD-bd_PCMH"/>
</dbReference>
<dbReference type="AlphaFoldDB" id="A0A316ZAK7"/>
<dbReference type="InterPro" id="IPR050416">
    <property type="entry name" value="FAD-linked_Oxidoreductase"/>
</dbReference>
<name>A0A316ZAK7_9BASI</name>
<evidence type="ECO:0000259" key="7">
    <source>
        <dbReference type="PROSITE" id="PS51387"/>
    </source>
</evidence>
<dbReference type="InterPro" id="IPR006094">
    <property type="entry name" value="Oxid_FAD_bind_N"/>
</dbReference>
<comment type="similarity">
    <text evidence="2">Belongs to the oxygen-dependent FAD-linked oxidoreductase family.</text>
</comment>
<dbReference type="InterPro" id="IPR036318">
    <property type="entry name" value="FAD-bd_PCMH-like_sf"/>
</dbReference>
<dbReference type="Pfam" id="PF01565">
    <property type="entry name" value="FAD_binding_4"/>
    <property type="match status" value="1"/>
</dbReference>
<proteinExistence type="inferred from homology"/>
<feature type="signal peptide" evidence="6">
    <location>
        <begin position="1"/>
        <end position="21"/>
    </location>
</feature>
<keyword evidence="9" id="KW-1185">Reference proteome</keyword>
<evidence type="ECO:0000256" key="3">
    <source>
        <dbReference type="ARBA" id="ARBA00022630"/>
    </source>
</evidence>
<dbReference type="PROSITE" id="PS51387">
    <property type="entry name" value="FAD_PCMH"/>
    <property type="match status" value="1"/>
</dbReference>
<dbReference type="Pfam" id="PF08031">
    <property type="entry name" value="BBE"/>
    <property type="match status" value="1"/>
</dbReference>
<evidence type="ECO:0000256" key="5">
    <source>
        <dbReference type="ARBA" id="ARBA00023002"/>
    </source>
</evidence>
<dbReference type="InterPro" id="IPR012951">
    <property type="entry name" value="BBE"/>
</dbReference>
<dbReference type="SUPFAM" id="SSF56176">
    <property type="entry name" value="FAD-binding/transporter-associated domain-like"/>
    <property type="match status" value="1"/>
</dbReference>
<keyword evidence="3" id="KW-0285">Flavoprotein</keyword>
<dbReference type="STRING" id="58919.A0A316ZAK7"/>
<dbReference type="PANTHER" id="PTHR42973:SF39">
    <property type="entry name" value="FAD-BINDING PCMH-TYPE DOMAIN-CONTAINING PROTEIN"/>
    <property type="match status" value="1"/>
</dbReference>
<dbReference type="PANTHER" id="PTHR42973">
    <property type="entry name" value="BINDING OXIDOREDUCTASE, PUTATIVE (AFU_ORTHOLOGUE AFUA_1G17690)-RELATED"/>
    <property type="match status" value="1"/>
</dbReference>
<evidence type="ECO:0000256" key="4">
    <source>
        <dbReference type="ARBA" id="ARBA00022827"/>
    </source>
</evidence>
<feature type="chain" id="PRO_5016343893" evidence="6">
    <location>
        <begin position="22"/>
        <end position="538"/>
    </location>
</feature>